<evidence type="ECO:0000256" key="1">
    <source>
        <dbReference type="ARBA" id="ARBA00022707"/>
    </source>
</evidence>
<dbReference type="InterPro" id="IPR008916">
    <property type="entry name" value="Retrov_capsid_C"/>
</dbReference>
<comment type="caution">
    <text evidence="4">The sequence shown here is derived from an EMBL/GenBank/DDBJ whole genome shotgun (WGS) entry which is preliminary data.</text>
</comment>
<dbReference type="PANTHER" id="PTHR40389">
    <property type="entry name" value="ENDOGENOUS RETROVIRUS GROUP K MEMBER 24 GAG POLYPROTEIN-RELATED"/>
    <property type="match status" value="1"/>
</dbReference>
<dbReference type="AlphaFoldDB" id="A0A852CHD3"/>
<dbReference type="Gene3D" id="4.10.60.10">
    <property type="entry name" value="Zinc finger, CCHC-type"/>
    <property type="match status" value="1"/>
</dbReference>
<dbReference type="InterPro" id="IPR001878">
    <property type="entry name" value="Znf_CCHC"/>
</dbReference>
<proteinExistence type="predicted"/>
<feature type="non-terminal residue" evidence="4">
    <location>
        <position position="1"/>
    </location>
</feature>
<keyword evidence="1" id="KW-0519">Myristate</keyword>
<dbReference type="SMART" id="SM00343">
    <property type="entry name" value="ZnF_C2HC"/>
    <property type="match status" value="1"/>
</dbReference>
<evidence type="ECO:0000313" key="5">
    <source>
        <dbReference type="Proteomes" id="UP000611227"/>
    </source>
</evidence>
<keyword evidence="2" id="KW-0863">Zinc-finger</keyword>
<gene>
    <name evidence="4" type="primary">Ervk9_0</name>
    <name evidence="4" type="ORF">RAMSUL_R14896</name>
</gene>
<dbReference type="SUPFAM" id="SSF47353">
    <property type="entry name" value="Retrovirus capsid dimerization domain-like"/>
    <property type="match status" value="1"/>
</dbReference>
<accession>A0A852CHD3</accession>
<keyword evidence="5" id="KW-1185">Reference proteome</keyword>
<dbReference type="PROSITE" id="PS50158">
    <property type="entry name" value="ZF_CCHC"/>
    <property type="match status" value="1"/>
</dbReference>
<dbReference type="InterPro" id="IPR050195">
    <property type="entry name" value="Primate_lentivir_Gag_pol-like"/>
</dbReference>
<dbReference type="EMBL" id="WBNM01031490">
    <property type="protein sequence ID" value="NXP78991.1"/>
    <property type="molecule type" value="Genomic_DNA"/>
</dbReference>
<feature type="domain" description="CCHC-type" evidence="3">
    <location>
        <begin position="55"/>
        <end position="68"/>
    </location>
</feature>
<name>A0A852CHD3_9PICI</name>
<feature type="non-terminal residue" evidence="4">
    <location>
        <position position="73"/>
    </location>
</feature>
<evidence type="ECO:0000313" key="4">
    <source>
        <dbReference type="EMBL" id="NXP78991.1"/>
    </source>
</evidence>
<protein>
    <submittedName>
        <fullName evidence="4">POK9 protein</fullName>
    </submittedName>
</protein>
<reference evidence="4" key="1">
    <citation type="submission" date="2019-09" db="EMBL/GenBank/DDBJ databases">
        <title>Bird 10,000 Genomes (B10K) Project - Family phase.</title>
        <authorList>
            <person name="Zhang G."/>
        </authorList>
    </citation>
    <scope>NUCLEOTIDE SEQUENCE</scope>
    <source>
        <strain evidence="4">B10K-DU-001-30</strain>
        <tissue evidence="4">Muscle</tissue>
    </source>
</reference>
<dbReference type="GO" id="GO:0008270">
    <property type="term" value="F:zinc ion binding"/>
    <property type="evidence" value="ECO:0007669"/>
    <property type="project" value="UniProtKB-KW"/>
</dbReference>
<evidence type="ECO:0000256" key="2">
    <source>
        <dbReference type="PROSITE-ProRule" id="PRU00047"/>
    </source>
</evidence>
<keyword evidence="2" id="KW-0479">Metal-binding</keyword>
<dbReference type="Proteomes" id="UP000611227">
    <property type="component" value="Unassembled WGS sequence"/>
</dbReference>
<dbReference type="PANTHER" id="PTHR40389:SF2">
    <property type="entry name" value="ENDOGENOUS RETROVIRUS GROUP K MEMBER 24 GAG POLYPROTEIN-RELATED"/>
    <property type="match status" value="1"/>
</dbReference>
<dbReference type="SUPFAM" id="SSF57756">
    <property type="entry name" value="Retrovirus zinc finger-like domains"/>
    <property type="match status" value="1"/>
</dbReference>
<organism evidence="4 5">
    <name type="scientific">Ramphastos sulfuratus</name>
    <dbReference type="NCBI Taxonomy" id="322582"/>
    <lineage>
        <taxon>Eukaryota</taxon>
        <taxon>Metazoa</taxon>
        <taxon>Chordata</taxon>
        <taxon>Craniata</taxon>
        <taxon>Vertebrata</taxon>
        <taxon>Euteleostomi</taxon>
        <taxon>Archelosauria</taxon>
        <taxon>Archosauria</taxon>
        <taxon>Dinosauria</taxon>
        <taxon>Saurischia</taxon>
        <taxon>Theropoda</taxon>
        <taxon>Coelurosauria</taxon>
        <taxon>Aves</taxon>
        <taxon>Neognathae</taxon>
        <taxon>Neoaves</taxon>
        <taxon>Telluraves</taxon>
        <taxon>Coraciimorphae</taxon>
        <taxon>Piciformes</taxon>
        <taxon>Ramphastidae</taxon>
        <taxon>Ramphastos</taxon>
    </lineage>
</organism>
<dbReference type="GO" id="GO:0003676">
    <property type="term" value="F:nucleic acid binding"/>
    <property type="evidence" value="ECO:0007669"/>
    <property type="project" value="InterPro"/>
</dbReference>
<keyword evidence="1" id="KW-0449">Lipoprotein</keyword>
<evidence type="ECO:0000259" key="3">
    <source>
        <dbReference type="PROSITE" id="PS50158"/>
    </source>
</evidence>
<dbReference type="InterPro" id="IPR036875">
    <property type="entry name" value="Znf_CCHC_sf"/>
</dbReference>
<keyword evidence="2" id="KW-0862">Zinc</keyword>
<sequence length="73" mass="7689">ANSDCKSLLKSLPNKKPSHVEMIEACNRFGTAEHKYETMAAAFAAMNTGGTSAVCFGCGKPGHIKKNCLVSKG</sequence>
<dbReference type="Gene3D" id="1.10.1200.30">
    <property type="match status" value="1"/>
</dbReference>